<gene>
    <name evidence="2" type="ORF">ZHAS_00016114</name>
</gene>
<dbReference type="Proteomes" id="UP000030765">
    <property type="component" value="Unassembled WGS sequence"/>
</dbReference>
<evidence type="ECO:0000313" key="3">
    <source>
        <dbReference type="EnsemblMetazoa" id="ASIC016114-PA"/>
    </source>
</evidence>
<dbReference type="VEuPathDB" id="VectorBase:ASIS017224"/>
<dbReference type="EMBL" id="ATLV01022826">
    <property type="status" value="NOT_ANNOTATED_CDS"/>
    <property type="molecule type" value="Genomic_DNA"/>
</dbReference>
<dbReference type="InterPro" id="IPR043153">
    <property type="entry name" value="DENN_C"/>
</dbReference>
<keyword evidence="4" id="KW-1185">Reference proteome</keyword>
<dbReference type="PROSITE" id="PS50211">
    <property type="entry name" value="DENN"/>
    <property type="match status" value="2"/>
</dbReference>
<feature type="domain" description="UDENN" evidence="1">
    <location>
        <begin position="43"/>
        <end position="450"/>
    </location>
</feature>
<dbReference type="SMART" id="SM00799">
    <property type="entry name" value="DENN"/>
    <property type="match status" value="2"/>
</dbReference>
<organism evidence="2">
    <name type="scientific">Anopheles sinensis</name>
    <name type="common">Mosquito</name>
    <dbReference type="NCBI Taxonomy" id="74873"/>
    <lineage>
        <taxon>Eukaryota</taxon>
        <taxon>Metazoa</taxon>
        <taxon>Ecdysozoa</taxon>
        <taxon>Arthropoda</taxon>
        <taxon>Hexapoda</taxon>
        <taxon>Insecta</taxon>
        <taxon>Pterygota</taxon>
        <taxon>Neoptera</taxon>
        <taxon>Endopterygota</taxon>
        <taxon>Diptera</taxon>
        <taxon>Nematocera</taxon>
        <taxon>Culicoidea</taxon>
        <taxon>Culicidae</taxon>
        <taxon>Anophelinae</taxon>
        <taxon>Anopheles</taxon>
    </lineage>
</organism>
<dbReference type="EnsemblMetazoa" id="ASIC016114-RA">
    <property type="protein sequence ID" value="ASIC016114-PA"/>
    <property type="gene ID" value="ASIC016114"/>
</dbReference>
<dbReference type="InterPro" id="IPR037516">
    <property type="entry name" value="Tripartite_DENN"/>
</dbReference>
<dbReference type="InterPro" id="IPR051942">
    <property type="entry name" value="DENN_domain_containing_2"/>
</dbReference>
<dbReference type="VEuPathDB" id="VectorBase:ASIC016114"/>
<dbReference type="EMBL" id="ATLV01022825">
    <property type="status" value="NOT_ANNOTATED_CDS"/>
    <property type="molecule type" value="Genomic_DNA"/>
</dbReference>
<dbReference type="OrthoDB" id="10266080at2759"/>
<dbReference type="PANTHER" id="PTHR15288:SF0">
    <property type="entry name" value="UDENN DOMAIN-CONTAINING PROTEIN"/>
    <property type="match status" value="1"/>
</dbReference>
<dbReference type="EMBL" id="KE525337">
    <property type="protein sequence ID" value="KFB48002.1"/>
    <property type="molecule type" value="Genomic_DNA"/>
</dbReference>
<evidence type="ECO:0000313" key="4">
    <source>
        <dbReference type="Proteomes" id="UP000030765"/>
    </source>
</evidence>
<dbReference type="Gene3D" id="3.40.50.11500">
    <property type="match status" value="2"/>
</dbReference>
<dbReference type="InterPro" id="IPR001194">
    <property type="entry name" value="cDENN_dom"/>
</dbReference>
<protein>
    <submittedName>
        <fullName evidence="2">AGAP005212-PA-like protein</fullName>
    </submittedName>
</protein>
<dbReference type="Pfam" id="PF02141">
    <property type="entry name" value="DENN"/>
    <property type="match status" value="2"/>
</dbReference>
<dbReference type="STRING" id="74873.A0A084WCQ8"/>
<evidence type="ECO:0000259" key="1">
    <source>
        <dbReference type="PROSITE" id="PS50211"/>
    </source>
</evidence>
<proteinExistence type="predicted"/>
<reference evidence="3" key="2">
    <citation type="submission" date="2020-05" db="UniProtKB">
        <authorList>
            <consortium name="EnsemblMetazoa"/>
        </authorList>
    </citation>
    <scope>IDENTIFICATION</scope>
</reference>
<evidence type="ECO:0000313" key="2">
    <source>
        <dbReference type="EMBL" id="KFB48002.1"/>
    </source>
</evidence>
<reference evidence="2 4" key="1">
    <citation type="journal article" date="2014" name="BMC Genomics">
        <title>Genome sequence of Anopheles sinensis provides insight into genetics basis of mosquito competence for malaria parasites.</title>
        <authorList>
            <person name="Zhou D."/>
            <person name="Zhang D."/>
            <person name="Ding G."/>
            <person name="Shi L."/>
            <person name="Hou Q."/>
            <person name="Ye Y."/>
            <person name="Xu Y."/>
            <person name="Zhou H."/>
            <person name="Xiong C."/>
            <person name="Li S."/>
            <person name="Yu J."/>
            <person name="Hong S."/>
            <person name="Yu X."/>
            <person name="Zou P."/>
            <person name="Chen C."/>
            <person name="Chang X."/>
            <person name="Wang W."/>
            <person name="Lv Y."/>
            <person name="Sun Y."/>
            <person name="Ma L."/>
            <person name="Shen B."/>
            <person name="Zhu C."/>
        </authorList>
    </citation>
    <scope>NUCLEOTIDE SEQUENCE [LARGE SCALE GENOMIC DNA]</scope>
</reference>
<dbReference type="PANTHER" id="PTHR15288">
    <property type="entry name" value="DENN DOMAIN-CONTAINING PROTEIN 2"/>
    <property type="match status" value="1"/>
</dbReference>
<name>A0A084WCQ8_ANOSI</name>
<accession>A0A084WCQ8</accession>
<dbReference type="AlphaFoldDB" id="A0A084WCQ8"/>
<dbReference type="Gene3D" id="3.30.450.200">
    <property type="match status" value="2"/>
</dbReference>
<feature type="domain" description="UDENN" evidence="1">
    <location>
        <begin position="448"/>
        <end position="774"/>
    </location>
</feature>
<sequence>MFYPQLIDETCSRTMVCSCDKTDIVGLSKTNTTDESVPNKLFEYFALVDYDTEHDRPYVKSVFPPEAVPPKKFENLVIPLQDEGSPVDQDEPEKLQNFSLILSDHPTRTYSFCRRVLCKSNQLCLSLTYCLVTKHNVPFVFYKMLEQLECHHGFGRVPELLVEQLYDGKLPLPGKELSATVSVPPLLPITLSISRPEDTRQENTELCDVFRCLGKRGLIQVLQALLLEQVVVLYSQHMSRLTSCMHGLSLALYPFRWPHTLVTIVPEELQQMLEEEEPEVPMFVGTLKPISDCARASGHICYVQLDEGMVWPLGPEKQGPNLSSQFSKFLQQSLKKISKLNGTKAQEAAQIADALVCFYAMLFMKWTRASTSDPAIEDKLFEYFALVDYDTVDDRSYVKSVFPSEAVPHDKLENLVIPLQDGVSTVAQGEPENQNFWLILSDHLKPLFGFCRRVLSKSKKIYLSLTYCMVTKHNVPFVFYEILKQIEDQHRLGIVPMLLVEQLYNRKLPLAGEVLTVTVPPLIRIDLAICRPEDPRQENTELCDVFRLIGPSGLVQVLQALLLEQVVVLHSQHISRLTSCMHGLNLALYPFRWPHTLATIVQEDLQRMLDEQEPMFVGTLKPISDSIRTSGHICYVQLDEGTVWPLVPNKQGPNLSSQFSKSLQQSLKEILKFDGTKAQEAVQIADALKDAFLDEIMMTHVDEDTMLFLERFVETEMFSAFVRSWHASKAGGCGSGKSSDIDYSTFNAKIIELEDSLATDDPTQGKSLMKKMQELVVCNTVPTTEL</sequence>